<comment type="caution">
    <text evidence="10">The sequence shown here is derived from an EMBL/GenBank/DDBJ whole genome shotgun (WGS) entry which is preliminary data.</text>
</comment>
<dbReference type="GO" id="GO:0098796">
    <property type="term" value="C:membrane protein complex"/>
    <property type="evidence" value="ECO:0007669"/>
    <property type="project" value="UniProtKB-ARBA"/>
</dbReference>
<keyword evidence="2" id="KW-1003">Cell membrane</keyword>
<dbReference type="Pfam" id="PF00005">
    <property type="entry name" value="ABC_tran"/>
    <property type="match status" value="1"/>
</dbReference>
<dbReference type="FunFam" id="3.40.50.300:FF:000032">
    <property type="entry name" value="Export ABC transporter ATP-binding protein"/>
    <property type="match status" value="1"/>
</dbReference>
<dbReference type="InterPro" id="IPR017871">
    <property type="entry name" value="ABC_transporter-like_CS"/>
</dbReference>
<evidence type="ECO:0000256" key="6">
    <source>
        <dbReference type="ARBA" id="ARBA00023251"/>
    </source>
</evidence>
<evidence type="ECO:0000256" key="2">
    <source>
        <dbReference type="ARBA" id="ARBA00022475"/>
    </source>
</evidence>
<dbReference type="PANTHER" id="PTHR24220:SF86">
    <property type="entry name" value="ABC TRANSPORTER ABCH.1"/>
    <property type="match status" value="1"/>
</dbReference>
<dbReference type="GO" id="GO:0005886">
    <property type="term" value="C:plasma membrane"/>
    <property type="evidence" value="ECO:0007669"/>
    <property type="project" value="TreeGrafter"/>
</dbReference>
<keyword evidence="6" id="KW-0046">Antibiotic resistance</keyword>
<dbReference type="SUPFAM" id="SSF49879">
    <property type="entry name" value="SMAD/FHA domain"/>
    <property type="match status" value="1"/>
</dbReference>
<dbReference type="InterPro" id="IPR008984">
    <property type="entry name" value="SMAD_FHA_dom_sf"/>
</dbReference>
<evidence type="ECO:0000256" key="4">
    <source>
        <dbReference type="ARBA" id="ARBA00022840"/>
    </source>
</evidence>
<keyword evidence="5" id="KW-0472">Membrane</keyword>
<dbReference type="GO" id="GO:0005524">
    <property type="term" value="F:ATP binding"/>
    <property type="evidence" value="ECO:0007669"/>
    <property type="project" value="UniProtKB-KW"/>
</dbReference>
<evidence type="ECO:0000259" key="8">
    <source>
        <dbReference type="PROSITE" id="PS50006"/>
    </source>
</evidence>
<gene>
    <name evidence="10" type="ORF">GZ085_00575</name>
</gene>
<dbReference type="GO" id="GO:0022857">
    <property type="term" value="F:transmembrane transporter activity"/>
    <property type="evidence" value="ECO:0007669"/>
    <property type="project" value="TreeGrafter"/>
</dbReference>
<proteinExistence type="inferred from homology"/>
<protein>
    <submittedName>
        <fullName evidence="10">ATP-binding cassette domain-containing protein</fullName>
    </submittedName>
</protein>
<dbReference type="PROSITE" id="PS00211">
    <property type="entry name" value="ABC_TRANSPORTER_1"/>
    <property type="match status" value="1"/>
</dbReference>
<dbReference type="InterPro" id="IPR003439">
    <property type="entry name" value="ABC_transporter-like_ATP-bd"/>
</dbReference>
<dbReference type="Gene3D" id="3.40.50.300">
    <property type="entry name" value="P-loop containing nucleotide triphosphate hydrolases"/>
    <property type="match status" value="1"/>
</dbReference>
<dbReference type="Pfam" id="PF00498">
    <property type="entry name" value="FHA"/>
    <property type="match status" value="1"/>
</dbReference>
<feature type="domain" description="ABC transporter" evidence="9">
    <location>
        <begin position="107"/>
        <end position="327"/>
    </location>
</feature>
<dbReference type="SMART" id="SM00382">
    <property type="entry name" value="AAA"/>
    <property type="match status" value="1"/>
</dbReference>
<feature type="domain" description="FHA" evidence="8">
    <location>
        <begin position="23"/>
        <end position="72"/>
    </location>
</feature>
<dbReference type="CDD" id="cd00060">
    <property type="entry name" value="FHA"/>
    <property type="match status" value="1"/>
</dbReference>
<keyword evidence="5" id="KW-1133">Transmembrane helix</keyword>
<evidence type="ECO:0000259" key="9">
    <source>
        <dbReference type="PROSITE" id="PS50893"/>
    </source>
</evidence>
<dbReference type="InterPro" id="IPR003593">
    <property type="entry name" value="AAA+_ATPase"/>
</dbReference>
<sequence length="327" mass="36555">MAKLLIHADQQPLREIRLYKPRTKIGRASDCEIQLPSSRVSRKHALISREGDAYFIEDLGSTNSVLLNQEKIQRAPLQHGDRIGIHHFVLDFIEDVAENHDAADKLVIVEDVSKDYALGKQTVTALQHVSLSVAQGEFMALAGPSGSGKSTLLNLIGCIDTPTSGRISIHGNDIGDKSPDALSDLRLNTLGFVFQTFNLLPVLSAWENVEYPLLQQRDIDKEARRKRIEHYLKVVGLERFAHHRPNELSGGQRQRVAIARALATHPKIVLADEPTANLDHKTGEDILRLMKQLNQEEGTTFIFSTHDMRVMEMADRVIELADGQITE</sequence>
<dbReference type="InterPro" id="IPR017911">
    <property type="entry name" value="MacB-like_ATP-bd"/>
</dbReference>
<keyword evidence="3" id="KW-0547">Nucleotide-binding</keyword>
<reference evidence="10 11" key="1">
    <citation type="submission" date="2019-09" db="EMBL/GenBank/DDBJ databases">
        <title>H2 Metabolism Revealed by Metagenomic Analysis in Subglacial Sediment of East Antarctica.</title>
        <authorList>
            <person name="Yang Z."/>
            <person name="Zhang Y."/>
            <person name="Lv Y."/>
            <person name="Yan W."/>
            <person name="Xiao X."/>
            <person name="Sun B."/>
            <person name="Ma H."/>
        </authorList>
    </citation>
    <scope>NUCLEOTIDE SEQUENCE [LARGE SCALE GENOMIC DNA]</scope>
    <source>
        <strain evidence="10">Bin2_2</strain>
    </source>
</reference>
<dbReference type="PANTHER" id="PTHR24220">
    <property type="entry name" value="IMPORT ATP-BINDING PROTEIN"/>
    <property type="match status" value="1"/>
</dbReference>
<evidence type="ECO:0000313" key="11">
    <source>
        <dbReference type="Proteomes" id="UP000483432"/>
    </source>
</evidence>
<name>A0A7C9NSX6_9PROT</name>
<dbReference type="InterPro" id="IPR000253">
    <property type="entry name" value="FHA_dom"/>
</dbReference>
<keyword evidence="5" id="KW-0812">Transmembrane</keyword>
<dbReference type="CDD" id="cd03255">
    <property type="entry name" value="ABC_MJ0796_LolCDE_FtsE"/>
    <property type="match status" value="1"/>
</dbReference>
<dbReference type="AlphaFoldDB" id="A0A7C9NSX6"/>
<dbReference type="InterPro" id="IPR015854">
    <property type="entry name" value="ABC_transpr_LolD-like"/>
</dbReference>
<evidence type="ECO:0000256" key="7">
    <source>
        <dbReference type="ARBA" id="ARBA00038388"/>
    </source>
</evidence>
<evidence type="ECO:0000256" key="5">
    <source>
        <dbReference type="ARBA" id="ARBA00022989"/>
    </source>
</evidence>
<dbReference type="Gene3D" id="2.60.200.20">
    <property type="match status" value="1"/>
</dbReference>
<accession>A0A7C9NSX6</accession>
<evidence type="ECO:0000313" key="10">
    <source>
        <dbReference type="EMBL" id="NDP46885.1"/>
    </source>
</evidence>
<dbReference type="SMART" id="SM00240">
    <property type="entry name" value="FHA"/>
    <property type="match status" value="1"/>
</dbReference>
<keyword evidence="4 10" id="KW-0067">ATP-binding</keyword>
<keyword evidence="1" id="KW-0813">Transport</keyword>
<dbReference type="SUPFAM" id="SSF52540">
    <property type="entry name" value="P-loop containing nucleoside triphosphate hydrolases"/>
    <property type="match status" value="1"/>
</dbReference>
<evidence type="ECO:0000256" key="3">
    <source>
        <dbReference type="ARBA" id="ARBA00022741"/>
    </source>
</evidence>
<dbReference type="GO" id="GO:0046677">
    <property type="term" value="P:response to antibiotic"/>
    <property type="evidence" value="ECO:0007669"/>
    <property type="project" value="UniProtKB-KW"/>
</dbReference>
<comment type="similarity">
    <text evidence="7">Belongs to the ABC transporter superfamily. Macrolide exporter (TC 3.A.1.122) family.</text>
</comment>
<dbReference type="Proteomes" id="UP000483432">
    <property type="component" value="Unassembled WGS sequence"/>
</dbReference>
<dbReference type="PROSITE" id="PS50893">
    <property type="entry name" value="ABC_TRANSPORTER_2"/>
    <property type="match status" value="1"/>
</dbReference>
<dbReference type="GO" id="GO:0016887">
    <property type="term" value="F:ATP hydrolysis activity"/>
    <property type="evidence" value="ECO:0007669"/>
    <property type="project" value="InterPro"/>
</dbReference>
<dbReference type="EMBL" id="JAAFGW010000004">
    <property type="protein sequence ID" value="NDP46885.1"/>
    <property type="molecule type" value="Genomic_DNA"/>
</dbReference>
<evidence type="ECO:0000256" key="1">
    <source>
        <dbReference type="ARBA" id="ARBA00022448"/>
    </source>
</evidence>
<organism evidence="10 11">
    <name type="scientific">Sulfuriferula multivorans</name>
    <dbReference type="NCBI Taxonomy" id="1559896"/>
    <lineage>
        <taxon>Bacteria</taxon>
        <taxon>Pseudomonadati</taxon>
        <taxon>Pseudomonadota</taxon>
        <taxon>Betaproteobacteria</taxon>
        <taxon>Nitrosomonadales</taxon>
        <taxon>Sulfuricellaceae</taxon>
        <taxon>Sulfuriferula</taxon>
    </lineage>
</organism>
<dbReference type="PROSITE" id="PS50006">
    <property type="entry name" value="FHA_DOMAIN"/>
    <property type="match status" value="1"/>
</dbReference>
<dbReference type="InterPro" id="IPR027417">
    <property type="entry name" value="P-loop_NTPase"/>
</dbReference>